<evidence type="ECO:0000256" key="3">
    <source>
        <dbReference type="ARBA" id="ARBA00022989"/>
    </source>
</evidence>
<dbReference type="Proteomes" id="UP001138961">
    <property type="component" value="Unassembled WGS sequence"/>
</dbReference>
<evidence type="ECO:0000256" key="1">
    <source>
        <dbReference type="ARBA" id="ARBA00004141"/>
    </source>
</evidence>
<comment type="caution">
    <text evidence="6">The sequence shown here is derived from an EMBL/GenBank/DDBJ whole genome shotgun (WGS) entry which is preliminary data.</text>
</comment>
<comment type="subcellular location">
    <subcellularLocation>
        <location evidence="1">Membrane</location>
        <topology evidence="1">Multi-pass membrane protein</topology>
    </subcellularLocation>
</comment>
<name>A0ABS8BSH6_9RHOB</name>
<feature type="transmembrane region" description="Helical" evidence="5">
    <location>
        <begin position="135"/>
        <end position="151"/>
    </location>
</feature>
<keyword evidence="4 5" id="KW-0472">Membrane</keyword>
<evidence type="ECO:0000256" key="2">
    <source>
        <dbReference type="ARBA" id="ARBA00022692"/>
    </source>
</evidence>
<feature type="transmembrane region" description="Helical" evidence="5">
    <location>
        <begin position="82"/>
        <end position="100"/>
    </location>
</feature>
<reference evidence="6" key="1">
    <citation type="submission" date="2021-10" db="EMBL/GenBank/DDBJ databases">
        <title>Loktanella gaetbuli sp. nov., isolated from a tidal flat.</title>
        <authorList>
            <person name="Park S."/>
            <person name="Yoon J.-H."/>
        </authorList>
    </citation>
    <scope>NUCLEOTIDE SEQUENCE</scope>
    <source>
        <strain evidence="6">TSTF-M6</strain>
    </source>
</reference>
<keyword evidence="7" id="KW-1185">Reference proteome</keyword>
<dbReference type="PANTHER" id="PTHR20855">
    <property type="entry name" value="ADIPOR/PROGESTIN RECEPTOR-RELATED"/>
    <property type="match status" value="1"/>
</dbReference>
<feature type="transmembrane region" description="Helical" evidence="5">
    <location>
        <begin position="46"/>
        <end position="70"/>
    </location>
</feature>
<feature type="transmembrane region" description="Helical" evidence="5">
    <location>
        <begin position="157"/>
        <end position="180"/>
    </location>
</feature>
<evidence type="ECO:0000256" key="4">
    <source>
        <dbReference type="ARBA" id="ARBA00023136"/>
    </source>
</evidence>
<gene>
    <name evidence="6" type="ORF">LGQ03_05520</name>
</gene>
<dbReference type="EMBL" id="JAJATZ010000002">
    <property type="protein sequence ID" value="MCB5198692.1"/>
    <property type="molecule type" value="Genomic_DNA"/>
</dbReference>
<feature type="transmembrane region" description="Helical" evidence="5">
    <location>
        <begin position="106"/>
        <end position="123"/>
    </location>
</feature>
<dbReference type="Pfam" id="PF03006">
    <property type="entry name" value="HlyIII"/>
    <property type="match status" value="1"/>
</dbReference>
<protein>
    <submittedName>
        <fullName evidence="6">Hemolysin III family protein</fullName>
    </submittedName>
</protein>
<evidence type="ECO:0000256" key="5">
    <source>
        <dbReference type="SAM" id="Phobius"/>
    </source>
</evidence>
<organism evidence="6 7">
    <name type="scientific">Loktanella gaetbuli</name>
    <dbReference type="NCBI Taxonomy" id="2881335"/>
    <lineage>
        <taxon>Bacteria</taxon>
        <taxon>Pseudomonadati</taxon>
        <taxon>Pseudomonadota</taxon>
        <taxon>Alphaproteobacteria</taxon>
        <taxon>Rhodobacterales</taxon>
        <taxon>Roseobacteraceae</taxon>
        <taxon>Loktanella</taxon>
    </lineage>
</organism>
<sequence>MTQTYPTQDPSARHADWAVHTLGTAFAVIGGALLVIWAALNASGGIIAALSVYGFGLVATFLASSLYHMTPWHRVRPTLRRIDHAAIYVMIAGTVTPLAVMVHSPFAYAVLAAIWAIGLVGVVRKLFFWATPGRFGPLIYLAMGWLGILLVRDLMGLVPGVALTLMLAGGALYSVGVLFYSRESLRFATAIWHGFVVAASACFFAAITISTVALT</sequence>
<accession>A0ABS8BSH6</accession>
<keyword evidence="3 5" id="KW-1133">Transmembrane helix</keyword>
<feature type="transmembrane region" description="Helical" evidence="5">
    <location>
        <begin position="192"/>
        <end position="214"/>
    </location>
</feature>
<feature type="transmembrane region" description="Helical" evidence="5">
    <location>
        <begin position="21"/>
        <end position="40"/>
    </location>
</feature>
<evidence type="ECO:0000313" key="6">
    <source>
        <dbReference type="EMBL" id="MCB5198692.1"/>
    </source>
</evidence>
<keyword evidence="2 5" id="KW-0812">Transmembrane</keyword>
<dbReference type="PANTHER" id="PTHR20855:SF3">
    <property type="entry name" value="LD03007P"/>
    <property type="match status" value="1"/>
</dbReference>
<evidence type="ECO:0000313" key="7">
    <source>
        <dbReference type="Proteomes" id="UP001138961"/>
    </source>
</evidence>
<dbReference type="RefSeq" id="WP_226747591.1">
    <property type="nucleotide sequence ID" value="NZ_JAJATZ010000002.1"/>
</dbReference>
<dbReference type="InterPro" id="IPR004254">
    <property type="entry name" value="AdipoR/HlyIII-related"/>
</dbReference>
<proteinExistence type="predicted"/>